<comment type="cofactor">
    <cofactor evidence="1">
        <name>Mn(2+)</name>
        <dbReference type="ChEBI" id="CHEBI:29035"/>
    </cofactor>
</comment>
<dbReference type="GO" id="GO:0004471">
    <property type="term" value="F:malate dehydrogenase (decarboxylating) (NAD+) activity"/>
    <property type="evidence" value="ECO:0007669"/>
    <property type="project" value="UniProtKB-EC"/>
</dbReference>
<keyword evidence="4 6" id="KW-0479">Metal-binding</keyword>
<comment type="similarity">
    <text evidence="3 6">Belongs to the malic enzymes family.</text>
</comment>
<evidence type="ECO:0000256" key="4">
    <source>
        <dbReference type="ARBA" id="ARBA00022723"/>
    </source>
</evidence>
<dbReference type="SUPFAM" id="SSF53223">
    <property type="entry name" value="Aminoacid dehydrogenase-like, N-terminal domain"/>
    <property type="match status" value="1"/>
</dbReference>
<comment type="cofactor">
    <cofactor evidence="2">
        <name>Mg(2+)</name>
        <dbReference type="ChEBI" id="CHEBI:18420"/>
    </cofactor>
</comment>
<comment type="caution">
    <text evidence="9">The sequence shown here is derived from an EMBL/GenBank/DDBJ whole genome shotgun (WGS) entry which is preliminary data.</text>
</comment>
<dbReference type="InterPro" id="IPR036291">
    <property type="entry name" value="NAD(P)-bd_dom_sf"/>
</dbReference>
<feature type="domain" description="Malic enzyme N-terminal" evidence="8">
    <location>
        <begin position="11"/>
        <end position="191"/>
    </location>
</feature>
<dbReference type="NCBIfam" id="NF010052">
    <property type="entry name" value="PRK13529.1"/>
    <property type="match status" value="1"/>
</dbReference>
<dbReference type="InterPro" id="IPR037062">
    <property type="entry name" value="Malic_N_dom_sf"/>
</dbReference>
<keyword evidence="10" id="KW-1185">Reference proteome</keyword>
<dbReference type="PIRSF" id="PIRSF000106">
    <property type="entry name" value="ME"/>
    <property type="match status" value="1"/>
</dbReference>
<dbReference type="PANTHER" id="PTHR23406">
    <property type="entry name" value="MALIC ENZYME-RELATED"/>
    <property type="match status" value="1"/>
</dbReference>
<evidence type="ECO:0000256" key="1">
    <source>
        <dbReference type="ARBA" id="ARBA00001936"/>
    </source>
</evidence>
<evidence type="ECO:0000313" key="9">
    <source>
        <dbReference type="EMBL" id="KAJ4456307.1"/>
    </source>
</evidence>
<evidence type="ECO:0000259" key="7">
    <source>
        <dbReference type="SMART" id="SM00919"/>
    </source>
</evidence>
<dbReference type="InterPro" id="IPR012301">
    <property type="entry name" value="Malic_N_dom"/>
</dbReference>
<organism evidence="9 10">
    <name type="scientific">Paratrimastix pyriformis</name>
    <dbReference type="NCBI Taxonomy" id="342808"/>
    <lineage>
        <taxon>Eukaryota</taxon>
        <taxon>Metamonada</taxon>
        <taxon>Preaxostyla</taxon>
        <taxon>Paratrimastigidae</taxon>
        <taxon>Paratrimastix</taxon>
    </lineage>
</organism>
<gene>
    <name evidence="9" type="ORF">PAPYR_8487</name>
</gene>
<evidence type="ECO:0000256" key="6">
    <source>
        <dbReference type="RuleBase" id="RU003426"/>
    </source>
</evidence>
<proteinExistence type="inferred from homology"/>
<dbReference type="SUPFAM" id="SSF51735">
    <property type="entry name" value="NAD(P)-binding Rossmann-fold domains"/>
    <property type="match status" value="1"/>
</dbReference>
<dbReference type="SMART" id="SM00919">
    <property type="entry name" value="Malic_M"/>
    <property type="match status" value="1"/>
</dbReference>
<name>A0ABQ8UD51_9EUKA</name>
<feature type="domain" description="Malic enzyme NAD-binding" evidence="7">
    <location>
        <begin position="201"/>
        <end position="455"/>
    </location>
</feature>
<dbReference type="SMART" id="SM01274">
    <property type="entry name" value="malic"/>
    <property type="match status" value="1"/>
</dbReference>
<evidence type="ECO:0000256" key="2">
    <source>
        <dbReference type="ARBA" id="ARBA00001946"/>
    </source>
</evidence>
<sequence>MKKFMFLSELFEVNVNLFYKLVTENFPEIAPYIYTPHVGQYCLKLHEVWRPKQALFYSLEDRAHIDEITSNWPRPEVDIVVVTDGGRILGLGDQGCNGIGIPIGKLALYVAGAGSDPRKVLPVQIDAGTNNVALRSHPLYMGLNRPRLQGEEYFQFVADVVSSIHRRWPKALIQFEDFGTDNAFELLRRWQNQMLCFNDDIQGTGAVTLACLMNAARSRGWRDLSQERVVIVGAGSAGLGISDAVCSAMVKQCGMTLEEARSHFYLLDINGLLGTGRSDLTVDQRRYQRTDMRAGMNLAEVVAAVHPSTMIGVTGTANLFTEEILREVCAHCEKPLIMPMSNPTSKAECTLEQALERCHGKCIFASGSPFKDATKDGHTLVGNQCNNMYIFPALGLAACACHATKVTDNMLYAAGMALSAQVTDEQVQRGQLFPSLANMRDISARIVVAVVRQAVEDGVAAMPEGCTNDEQLMQWARSKMWVPDTHH</sequence>
<dbReference type="Gene3D" id="3.40.50.720">
    <property type="entry name" value="NAD(P)-binding Rossmann-like Domain"/>
    <property type="match status" value="1"/>
</dbReference>
<dbReference type="EMBL" id="JAPMOS010000074">
    <property type="protein sequence ID" value="KAJ4456307.1"/>
    <property type="molecule type" value="Genomic_DNA"/>
</dbReference>
<dbReference type="PROSITE" id="PS00331">
    <property type="entry name" value="MALIC_ENZYMES"/>
    <property type="match status" value="1"/>
</dbReference>
<dbReference type="Proteomes" id="UP001141327">
    <property type="component" value="Unassembled WGS sequence"/>
</dbReference>
<dbReference type="PANTHER" id="PTHR23406:SF32">
    <property type="entry name" value="NADP-DEPENDENT MALIC ENZYME"/>
    <property type="match status" value="1"/>
</dbReference>
<protein>
    <recommendedName>
        <fullName evidence="6">Malic enzyme</fullName>
    </recommendedName>
</protein>
<evidence type="ECO:0000256" key="3">
    <source>
        <dbReference type="ARBA" id="ARBA00008785"/>
    </source>
</evidence>
<dbReference type="Gene3D" id="3.40.50.10380">
    <property type="entry name" value="Malic enzyme, N-terminal domain"/>
    <property type="match status" value="1"/>
</dbReference>
<accession>A0ABQ8UD51</accession>
<reference evidence="9" key="1">
    <citation type="journal article" date="2022" name="bioRxiv">
        <title>Genomics of Preaxostyla Flagellates Illuminates Evolutionary Transitions and the Path Towards Mitochondrial Loss.</title>
        <authorList>
            <person name="Novak L.V.F."/>
            <person name="Treitli S.C."/>
            <person name="Pyrih J."/>
            <person name="Halakuc P."/>
            <person name="Pipaliya S.V."/>
            <person name="Vacek V."/>
            <person name="Brzon O."/>
            <person name="Soukal P."/>
            <person name="Eme L."/>
            <person name="Dacks J.B."/>
            <person name="Karnkowska A."/>
            <person name="Elias M."/>
            <person name="Hampl V."/>
        </authorList>
    </citation>
    <scope>NUCLEOTIDE SEQUENCE</scope>
    <source>
        <strain evidence="9">RCP-MX</strain>
    </source>
</reference>
<dbReference type="Pfam" id="PF00390">
    <property type="entry name" value="malic"/>
    <property type="match status" value="1"/>
</dbReference>
<evidence type="ECO:0000256" key="5">
    <source>
        <dbReference type="ARBA" id="ARBA00023002"/>
    </source>
</evidence>
<evidence type="ECO:0000259" key="8">
    <source>
        <dbReference type="SMART" id="SM01274"/>
    </source>
</evidence>
<dbReference type="InterPro" id="IPR015884">
    <property type="entry name" value="Malic_enzyme_CS"/>
</dbReference>
<dbReference type="InterPro" id="IPR046346">
    <property type="entry name" value="Aminoacid_DH-like_N_sf"/>
</dbReference>
<dbReference type="InterPro" id="IPR012302">
    <property type="entry name" value="Malic_NAD-bd"/>
</dbReference>
<keyword evidence="5 6" id="KW-0560">Oxidoreductase</keyword>
<evidence type="ECO:0000313" key="10">
    <source>
        <dbReference type="Proteomes" id="UP001141327"/>
    </source>
</evidence>
<dbReference type="InterPro" id="IPR001891">
    <property type="entry name" value="Malic_OxRdtase"/>
</dbReference>
<dbReference type="Pfam" id="PF03949">
    <property type="entry name" value="Malic_M"/>
    <property type="match status" value="1"/>
</dbReference>
<dbReference type="PRINTS" id="PR00072">
    <property type="entry name" value="MALOXRDTASE"/>
</dbReference>